<name>A0AAJ0I674_9PEZI</name>
<keyword evidence="4" id="KW-0819">tRNA processing</keyword>
<feature type="region of interest" description="Disordered" evidence="6">
    <location>
        <begin position="1282"/>
        <end position="1317"/>
    </location>
</feature>
<organism evidence="12 13">
    <name type="scientific">Neurospora hispaniola</name>
    <dbReference type="NCBI Taxonomy" id="588809"/>
    <lineage>
        <taxon>Eukaryota</taxon>
        <taxon>Fungi</taxon>
        <taxon>Dikarya</taxon>
        <taxon>Ascomycota</taxon>
        <taxon>Pezizomycotina</taxon>
        <taxon>Sordariomycetes</taxon>
        <taxon>Sordariomycetidae</taxon>
        <taxon>Sordariales</taxon>
        <taxon>Sordariaceae</taxon>
        <taxon>Neurospora</taxon>
    </lineage>
</organism>
<feature type="region of interest" description="Disordered" evidence="6">
    <location>
        <begin position="1186"/>
        <end position="1215"/>
    </location>
</feature>
<dbReference type="PIRSF" id="PIRSF017233">
    <property type="entry name" value="IKAP"/>
    <property type="match status" value="1"/>
</dbReference>
<dbReference type="Pfam" id="PF23925">
    <property type="entry name" value="A-sol_ELP1"/>
    <property type="match status" value="1"/>
</dbReference>
<feature type="compositionally biased region" description="Low complexity" evidence="6">
    <location>
        <begin position="1283"/>
        <end position="1302"/>
    </location>
</feature>
<evidence type="ECO:0000313" key="12">
    <source>
        <dbReference type="EMBL" id="KAK3490997.1"/>
    </source>
</evidence>
<comment type="similarity">
    <text evidence="2 5">Belongs to the ELP1/IKA1 family.</text>
</comment>
<dbReference type="GO" id="GO:0033588">
    <property type="term" value="C:elongator holoenzyme complex"/>
    <property type="evidence" value="ECO:0007669"/>
    <property type="project" value="InterPro"/>
</dbReference>
<dbReference type="Pfam" id="PF23797">
    <property type="entry name" value="Beta-prop_ELP1_2nd"/>
    <property type="match status" value="1"/>
</dbReference>
<dbReference type="InterPro" id="IPR056164">
    <property type="entry name" value="Beta-prop_ELP1_1st"/>
</dbReference>
<feature type="domain" description="ELP1 TPR" evidence="9">
    <location>
        <begin position="919"/>
        <end position="1083"/>
    </location>
</feature>
<dbReference type="Proteomes" id="UP001285908">
    <property type="component" value="Unassembled WGS sequence"/>
</dbReference>
<evidence type="ECO:0000313" key="13">
    <source>
        <dbReference type="Proteomes" id="UP001285908"/>
    </source>
</evidence>
<reference evidence="12 13" key="1">
    <citation type="journal article" date="2023" name="Mol. Phylogenet. Evol.">
        <title>Genome-scale phylogeny and comparative genomics of the fungal order Sordariales.</title>
        <authorList>
            <person name="Hensen N."/>
            <person name="Bonometti L."/>
            <person name="Westerberg I."/>
            <person name="Brannstrom I.O."/>
            <person name="Guillou S."/>
            <person name="Cros-Aarteil S."/>
            <person name="Calhoun S."/>
            <person name="Haridas S."/>
            <person name="Kuo A."/>
            <person name="Mondo S."/>
            <person name="Pangilinan J."/>
            <person name="Riley R."/>
            <person name="LaButti K."/>
            <person name="Andreopoulos B."/>
            <person name="Lipzen A."/>
            <person name="Chen C."/>
            <person name="Yan M."/>
            <person name="Daum C."/>
            <person name="Ng V."/>
            <person name="Clum A."/>
            <person name="Steindorff A."/>
            <person name="Ohm R.A."/>
            <person name="Martin F."/>
            <person name="Silar P."/>
            <person name="Natvig D.O."/>
            <person name="Lalanne C."/>
            <person name="Gautier V."/>
            <person name="Ament-Velasquez S.L."/>
            <person name="Kruys A."/>
            <person name="Hutchinson M.I."/>
            <person name="Powell A.J."/>
            <person name="Barry K."/>
            <person name="Miller A.N."/>
            <person name="Grigoriev I.V."/>
            <person name="Debuchy R."/>
            <person name="Gladieux P."/>
            <person name="Hiltunen Thoren M."/>
            <person name="Johannesson H."/>
        </authorList>
    </citation>
    <scope>NUCLEOTIDE SEQUENCE [LARGE SCALE GENOMIC DNA]</scope>
    <source>
        <strain evidence="12 13">FGSC 10403</strain>
    </source>
</reference>
<comment type="pathway">
    <text evidence="1">tRNA modification; 5-methoxycarbonylmethyl-2-thiouridine-tRNA biosynthesis.</text>
</comment>
<dbReference type="GO" id="GO:0000049">
    <property type="term" value="F:tRNA binding"/>
    <property type="evidence" value="ECO:0007669"/>
    <property type="project" value="TreeGrafter"/>
</dbReference>
<feature type="domain" description="ELP1 N-terminal second beta-propeller" evidence="8">
    <location>
        <begin position="426"/>
        <end position="684"/>
    </location>
</feature>
<evidence type="ECO:0000259" key="9">
    <source>
        <dbReference type="Pfam" id="PF23878"/>
    </source>
</evidence>
<dbReference type="GO" id="GO:0005634">
    <property type="term" value="C:nucleus"/>
    <property type="evidence" value="ECO:0007669"/>
    <property type="project" value="UniProtKB-SubCell"/>
</dbReference>
<evidence type="ECO:0000256" key="4">
    <source>
        <dbReference type="ARBA" id="ARBA00022694"/>
    </source>
</evidence>
<dbReference type="InterPro" id="IPR056169">
    <property type="entry name" value="HB_ELP1"/>
</dbReference>
<dbReference type="Pfam" id="PF23878">
    <property type="entry name" value="TPR_ELP1"/>
    <property type="match status" value="1"/>
</dbReference>
<evidence type="ECO:0000256" key="1">
    <source>
        <dbReference type="ARBA" id="ARBA00005043"/>
    </source>
</evidence>
<gene>
    <name evidence="12" type="ORF">B0T23DRAFT_405748</name>
</gene>
<evidence type="ECO:0000259" key="7">
    <source>
        <dbReference type="Pfam" id="PF04762"/>
    </source>
</evidence>
<feature type="domain" description="ELP1 alpha-solenoid" evidence="10">
    <location>
        <begin position="708"/>
        <end position="910"/>
    </location>
</feature>
<evidence type="ECO:0000256" key="3">
    <source>
        <dbReference type="ARBA" id="ARBA00022490"/>
    </source>
</evidence>
<dbReference type="PANTHER" id="PTHR12747:SF0">
    <property type="entry name" value="ELONGATOR COMPLEX PROTEIN 1"/>
    <property type="match status" value="1"/>
</dbReference>
<evidence type="ECO:0000259" key="10">
    <source>
        <dbReference type="Pfam" id="PF23925"/>
    </source>
</evidence>
<dbReference type="GO" id="GO:0002926">
    <property type="term" value="P:tRNA wobble base 5-methoxycarbonylmethyl-2-thiouridinylation"/>
    <property type="evidence" value="ECO:0007669"/>
    <property type="project" value="TreeGrafter"/>
</dbReference>
<dbReference type="Pfam" id="PF04762">
    <property type="entry name" value="Beta-prop_ELP1_1st"/>
    <property type="match status" value="1"/>
</dbReference>
<dbReference type="SUPFAM" id="SSF69322">
    <property type="entry name" value="Tricorn protease domain 2"/>
    <property type="match status" value="1"/>
</dbReference>
<dbReference type="InterPro" id="IPR006849">
    <property type="entry name" value="Elp1"/>
</dbReference>
<dbReference type="RefSeq" id="XP_062692180.1">
    <property type="nucleotide sequence ID" value="XM_062839045.1"/>
</dbReference>
<feature type="domain" description="ELP1 three-helical bundle" evidence="11">
    <location>
        <begin position="1093"/>
        <end position="1273"/>
    </location>
</feature>
<feature type="domain" description="ELP1 first N-terminal beta-propeller" evidence="7">
    <location>
        <begin position="1"/>
        <end position="389"/>
    </location>
</feature>
<dbReference type="InterPro" id="IPR056167">
    <property type="entry name" value="A-sol_ELP1"/>
</dbReference>
<dbReference type="PANTHER" id="PTHR12747">
    <property type="entry name" value="ELONGATOR COMPLEX PROTEIN 1"/>
    <property type="match status" value="1"/>
</dbReference>
<dbReference type="GO" id="GO:0005829">
    <property type="term" value="C:cytosol"/>
    <property type="evidence" value="ECO:0007669"/>
    <property type="project" value="TreeGrafter"/>
</dbReference>
<feature type="compositionally biased region" description="Polar residues" evidence="6">
    <location>
        <begin position="1186"/>
        <end position="1199"/>
    </location>
</feature>
<sequence length="1347" mass="149580">MRNLRNIGHGAYRPGQEQPLPSNSISASCWDVSRDEIILAHGPTQDFSRVELVRLVKDSSEPSNLDTKLVASWDAAPVLRQNGSEPEPDTIKSLHYFPDTLTTCVIMAGGDIITVVEDDYGVPGEAHVEIVGTLEPSVAGARWSPDEELLIVATGDAKVLFMSRTFDVITSATMTEDDLKLSKHVSVGWGKKETQFQGRGAKAKALRDPTIPEKVDEGRLSANDNLQKCSISWRGDGAYVAVNFFSQETGGRRVIRVYNRDGELDSVSEPVDGLEGSLSWRPEGNLMAGIQRFSDHVDVVFFERNGLRHGQFTLQIPQDRPEVAEDLALEWNSDSTVLAVIMRDRVQLYTMGNYHWYLKQELPCAEYAQLASQFQGESRWTLPWFSWHAEKPLLFAVGAAERAVWFEFVLAIARGPMYGGMGDVAVIDGRTIKFTPFQTANVPPPMALYDIEVDYPVTDIAFSKDASQMAVLHQKGMHLFALEKQGPTGRRAAPKLIKTISLDNFENKCQLQIAFAAPSQVQVLSLDDFQLQITAWDFNEELMLGEVGTGLQAVTLTSADETSVEDGTVVQDRQGNITRVSVEKGETVLGKFPTLLPWATYTTYEDQFIAFGLSRNGHLYANSRQLVKNCTSFVVTDKHLIYTTSNHFVKFIHLTANVEELDVPLDDPETDERCRSIERGGRLVTAMPSGMSIVLQMPRGNLETIYPRAMVLAGIRQLVEQKEYGAAFTTCRTQRVDMNLLYDHRPEQFLENVGLFLDQVKNAADIDLFLSTLKEEDVTQTMYRNTKAGVATASTQPALTTAPKTSKINTICDAVLHNLKAKKNANLQNIITAHVCKNPPALSDGLQVVASLMEEDETLAERAVEHNCFLVDVNKLYDHALSLYNLELTLLVAQQSQRDPREYLPFIQSLHKMDPLRRQFTIDDHLSFHEKALVHLRAIANTYSDEVESYIVKHQLYPSALALYRNEPTPLRTITALYAAHLRSLSKFRDAGLAYESLSDYPAATECYLKAGTSSWRECLFTSSLDPSLTPDQRHEIASTLADALREAKDWAAVATIQAEHLASLPSAISALCKGYLFADAFRLISLHARPELLESHLDPGLLDAFSSSTEFLADCKSQLKAQVPRIAELRLKAAEDPLAFYEGENPFGARTGTGGDIPDDISVAASSRVSTSASLFTRYTGKGSQVTGTVASNVSRATSKNRKREEKKRARGRKGTVYEEEYLVNSVRRLVERVEGSARQEVERLVCALVRRGMSERARAVEGLMAEVVEGCLRAVDEVWPQQQQQQQQDGQQQQEGGQQDAGWEGADWRPTGGDAVLADSIEAMRRGVGKPVVKKFERLSLLGGR</sequence>
<dbReference type="Pfam" id="PF23936">
    <property type="entry name" value="HB_ELP1"/>
    <property type="match status" value="1"/>
</dbReference>
<dbReference type="GeneID" id="87876667"/>
<evidence type="ECO:0000256" key="5">
    <source>
        <dbReference type="PIRNR" id="PIRNR017233"/>
    </source>
</evidence>
<keyword evidence="3 5" id="KW-0963">Cytoplasm</keyword>
<dbReference type="InterPro" id="IPR056166">
    <property type="entry name" value="TPR_ELP1"/>
</dbReference>
<evidence type="ECO:0000259" key="8">
    <source>
        <dbReference type="Pfam" id="PF23797"/>
    </source>
</evidence>
<dbReference type="InterPro" id="IPR056165">
    <property type="entry name" value="Beta-prop_ELP1_2nd"/>
</dbReference>
<protein>
    <recommendedName>
        <fullName evidence="5">Elongator complex protein 1</fullName>
    </recommendedName>
</protein>
<keyword evidence="5" id="KW-0539">Nucleus</keyword>
<evidence type="ECO:0000259" key="11">
    <source>
        <dbReference type="Pfam" id="PF23936"/>
    </source>
</evidence>
<accession>A0AAJ0I674</accession>
<feature type="region of interest" description="Disordered" evidence="6">
    <location>
        <begin position="1"/>
        <end position="23"/>
    </location>
</feature>
<proteinExistence type="inferred from homology"/>
<keyword evidence="13" id="KW-1185">Reference proteome</keyword>
<evidence type="ECO:0000256" key="2">
    <source>
        <dbReference type="ARBA" id="ARBA00006086"/>
    </source>
</evidence>
<dbReference type="PROSITE" id="PS51257">
    <property type="entry name" value="PROKAR_LIPOPROTEIN"/>
    <property type="match status" value="1"/>
</dbReference>
<evidence type="ECO:0000256" key="6">
    <source>
        <dbReference type="SAM" id="MobiDB-lite"/>
    </source>
</evidence>
<comment type="caution">
    <text evidence="12">The sequence shown here is derived from an EMBL/GenBank/DDBJ whole genome shotgun (WGS) entry which is preliminary data.</text>
</comment>
<dbReference type="EMBL" id="JAULSX010000005">
    <property type="protein sequence ID" value="KAK3490997.1"/>
    <property type="molecule type" value="Genomic_DNA"/>
</dbReference>
<comment type="subcellular location">
    <subcellularLocation>
        <location evidence="5">Cytoplasm</location>
    </subcellularLocation>
    <subcellularLocation>
        <location evidence="5">Nucleus</location>
    </subcellularLocation>
</comment>
<comment type="function">
    <text evidence="5">Component of the elongator complex which is required for multiple tRNA modifications, including mcm5U (5-methoxycarbonylmethyl uridine), mcm5s2U (5-methoxycarbonylmethyl-2-thiouridine), and ncm5U (5-carbamoylmethyl uridine). The elongator complex catalyzes formation of carboxymethyluridine in the wobble base at position 34 in tRNAs.</text>
</comment>